<evidence type="ECO:0000313" key="4">
    <source>
        <dbReference type="Proteomes" id="UP000327013"/>
    </source>
</evidence>
<dbReference type="AlphaFoldDB" id="A0A5N6KVD7"/>
<name>A0A5N6KVD7_9ROSI</name>
<gene>
    <name evidence="3" type="ORF">FH972_023328</name>
</gene>
<dbReference type="PROSITE" id="PS50088">
    <property type="entry name" value="ANK_REPEAT"/>
    <property type="match status" value="2"/>
</dbReference>
<keyword evidence="4" id="KW-1185">Reference proteome</keyword>
<protein>
    <submittedName>
        <fullName evidence="3">Uncharacterized protein</fullName>
    </submittedName>
</protein>
<dbReference type="Gene3D" id="1.25.40.20">
    <property type="entry name" value="Ankyrin repeat-containing domain"/>
    <property type="match status" value="3"/>
</dbReference>
<dbReference type="InterPro" id="IPR036770">
    <property type="entry name" value="Ankyrin_rpt-contain_sf"/>
</dbReference>
<dbReference type="Pfam" id="PF12796">
    <property type="entry name" value="Ank_2"/>
    <property type="match status" value="2"/>
</dbReference>
<dbReference type="PANTHER" id="PTHR24133:SF40">
    <property type="entry name" value="ANKYRIN REPEAT DOMAIN 44"/>
    <property type="match status" value="1"/>
</dbReference>
<dbReference type="SUPFAM" id="SSF48403">
    <property type="entry name" value="Ankyrin repeat"/>
    <property type="match status" value="1"/>
</dbReference>
<dbReference type="EMBL" id="VIBQ01000013">
    <property type="protein sequence ID" value="KAB8346284.1"/>
    <property type="molecule type" value="Genomic_DNA"/>
</dbReference>
<dbReference type="PANTHER" id="PTHR24133">
    <property type="entry name" value="ANKYRIN DOMAIN-CONTAINING"/>
    <property type="match status" value="1"/>
</dbReference>
<dbReference type="InterPro" id="IPR052391">
    <property type="entry name" value="E3_Ligase-Neurotoxin"/>
</dbReference>
<accession>A0A5N6KVD7</accession>
<dbReference type="Pfam" id="PF00023">
    <property type="entry name" value="Ank"/>
    <property type="match status" value="1"/>
</dbReference>
<sequence length="751" mass="81783">MDPVSIVGIVTSATTLTKLLGASIVHLAIFIKDAKVVNETVQRLHLETVGLEHALRSMRKLIQPDSELANSLQALQCQEHLVLLKDSVSSCETIANILSTKVSELQPSKKRTNPFAKTKLQIKIDLSQQEVRQLRDQAHGHKLNIQMAMELLNLTSSLRSPAATYSLLQPQLSELTGMVFEIRRYMVLLASSNDPISAATENALQGSRQLVRSAQQAFSSAGSTVGGSTIGDDIASVIFDLPQTSGSDHARSSSIQDWVTNSSSQTMDSSTDVAQSPRSLLSAPDLIPLERMNSAALSLEENLNSLRDKGYITSGMIDKILSESRFISKSKSVRSTMSDALCSACLNGDLATVDILLKSGAPPNARSTDCNNATALIQAVKGDNPSIVEALLDHGSEIEDVVIGDLHQYMKDTFEGTLKSRQFPQDAEYTALSYAAALGKDACVASLLARKPDLNHAEHKTGMPPIHLASYAGHASIVRMLLQAGAETIRFLHADEKQDFGSSGGRLARDTAHIAAQEGHCEVLKVLKDHSEQRLTTSKVPDPQYFASRCPSFHLGSRGIPQDRCDFIFYGRSKWFQGSLLHALATAMDPCEGLQDVLELLISWGLDVNNRSEMNRTPLDVAVCCETPSTVQLLLRYGSNANIADHQGYTAMHLLMLLDIDSDARMASALQSLQILLDDDADPGRLNHAGRSPLQARGAEIPHWSTADRDFVHIVKARPARKDLWSRIEWNSSFTEAASQLIEAHVQSAQA</sequence>
<dbReference type="SMART" id="SM00248">
    <property type="entry name" value="ANK"/>
    <property type="match status" value="7"/>
</dbReference>
<feature type="repeat" description="ANK" evidence="1">
    <location>
        <begin position="461"/>
        <end position="487"/>
    </location>
</feature>
<dbReference type="Proteomes" id="UP000327013">
    <property type="component" value="Unassembled WGS sequence"/>
</dbReference>
<reference evidence="3 4" key="1">
    <citation type="submission" date="2019-06" db="EMBL/GenBank/DDBJ databases">
        <title>A chromosomal-level reference genome of Carpinus fangiana (Coryloideae, Betulaceae).</title>
        <authorList>
            <person name="Yang X."/>
            <person name="Wang Z."/>
            <person name="Zhang L."/>
            <person name="Hao G."/>
            <person name="Liu J."/>
            <person name="Yang Y."/>
        </authorList>
    </citation>
    <scope>NUCLEOTIDE SEQUENCE [LARGE SCALE GENOMIC DNA]</scope>
    <source>
        <strain evidence="3">Cfa_2016G</strain>
        <tissue evidence="3">Leaf</tissue>
    </source>
</reference>
<organism evidence="3 4">
    <name type="scientific">Carpinus fangiana</name>
    <dbReference type="NCBI Taxonomy" id="176857"/>
    <lineage>
        <taxon>Eukaryota</taxon>
        <taxon>Viridiplantae</taxon>
        <taxon>Streptophyta</taxon>
        <taxon>Embryophyta</taxon>
        <taxon>Tracheophyta</taxon>
        <taxon>Spermatophyta</taxon>
        <taxon>Magnoliopsida</taxon>
        <taxon>eudicotyledons</taxon>
        <taxon>Gunneridae</taxon>
        <taxon>Pentapetalae</taxon>
        <taxon>rosids</taxon>
        <taxon>fabids</taxon>
        <taxon>Fagales</taxon>
        <taxon>Betulaceae</taxon>
        <taxon>Carpinus</taxon>
    </lineage>
</organism>
<feature type="repeat" description="ANK" evidence="1">
    <location>
        <begin position="614"/>
        <end position="646"/>
    </location>
</feature>
<evidence type="ECO:0000313" key="3">
    <source>
        <dbReference type="EMBL" id="KAB8346284.1"/>
    </source>
</evidence>
<dbReference type="OrthoDB" id="194358at2759"/>
<evidence type="ECO:0000256" key="1">
    <source>
        <dbReference type="PROSITE-ProRule" id="PRU00023"/>
    </source>
</evidence>
<proteinExistence type="predicted"/>
<dbReference type="InterPro" id="IPR002110">
    <property type="entry name" value="Ankyrin_rpt"/>
</dbReference>
<feature type="region of interest" description="Disordered" evidence="2">
    <location>
        <begin position="246"/>
        <end position="277"/>
    </location>
</feature>
<keyword evidence="1" id="KW-0040">ANK repeat</keyword>
<comment type="caution">
    <text evidence="3">The sequence shown here is derived from an EMBL/GenBank/DDBJ whole genome shotgun (WGS) entry which is preliminary data.</text>
</comment>
<dbReference type="PROSITE" id="PS50297">
    <property type="entry name" value="ANK_REP_REGION"/>
    <property type="match status" value="1"/>
</dbReference>
<evidence type="ECO:0000256" key="2">
    <source>
        <dbReference type="SAM" id="MobiDB-lite"/>
    </source>
</evidence>